<name>A0A937K2P1_9BACT</name>
<sequence>MKKSLLIFFVLLTTHCWSAPGDSLSVVSEGIKPLKKEVSYHHKMVSKYSKVMSRDLSLPSLPTYEEDDTFNEVSVLGDTLQSEQLKAFEMDAYVKENKRFVETFDENVILDLPVGIKKTIGNLTYTIVVSELQMKPEGAYLSASMVFEVPDSDKKIAFGARNIRFSKKGGLASGAQLRLLGKQTVKLGPKTTLSLLGEKTFIEWDCDGFKAMGIDAEVEFSRDLFIPDSTSKNPDDRVKGRFTTHILDWNDMIAEITIPPFQVKGLQGFVFTVNKAVIDNSTLRALPDMQYPENYESAMSGGLWKGISIQELSLKFPSAFNKGNGKEPVKISLLNTVIDKQGITTTAQVNNLFGDGKMDKWPFSVKSFKLSLVSNKLVSAGFEGQVKLPILKDKPLAYKAVIAQNDQYTFAISAPEEGLEFDFLSAAEVEIFSSSYVEVQLKDGKFLPKVSLNGKMSIGVGKEVNVPDLGFQGLNIQTVEPYISIQGFSLSDIKGPTIGAFSMGISDIVGNASKEKINLAFTAYVSIAGGKGGNFGGEAGFTLSSKYDRGTEDESGENYRSPKWKFDGLNIHKIGISIDNGAFSLAGSLTWFKDDDIYGSGFHGEVQLGLLEGTVNVQAVGLFGSVHNYRYWFADALAHLSKASIGTVKINAFGGGASYHLKPSTEGVSRPFARSLSGVNYIPDSTAGMGIKAMVTLSTTEGALFNGDAALTLAFNEGGGLREVDFKGNAYFLTPVVTISIPGLAGMVEGMVNNVANSFMPKAAISAHIHINYDVVNKTLHGNFETFINIAYGVIKGVGKNNRAGWAVLHVSPDDWYIHVGSPTDPVGLKILGLVKTESYFMMGDYIPGSPPPPKLVQEVLDLGEDMMTYMDDLNAVGEGKGIAFGTRFGMDTGDKSFLMFYGRFAATAGFDVMLKDYGSTTCVGSSEPIGINGWYANGQAFAAFMGKIGIKVKLFGKKRKLEILKIAAGAILQAKLPNPLWMKGVVGGEFSVLNGLVSGHCRFEVTIGDDCELQTGSVLENLNVISQLTPGDSERDVDVFTAVQGVFDMEVEKEFQMVDLDEKRKLFRIKLDEMKLYDGAQALRGSMTWNNFHDVVSLKTTDILPGEKKLKLVVQVSFEENVNNTWVPVTVNGKKVIERKEAQFTTGAEPKYLPEHNVAYSYPTNQQLHFHPGEHNKGYIHLISGMPKLFNPGKEWNQIGRIVSSTGEDVKFDFTYSSNEISFNIPDELTTNTIYKLEIVNQPLNTSDGVDSNVTQGNKAVTQDIGESTMEVKTKTATGTIQQYQEKIVYSLVFQTSNYNTFKEKVAALNIYNTWRVPIRPTIHQLKAAVEGQETFDTYEIKGGGNYLPLVSFSAELNIPWFKNMIEPLAYPSPFPINGISLSNDRMSMPYGVPPYKALYIKQQDENLYLDADMAASGTVINTPGNTTIIYNLPLIMYQDYSHVRQQATQKISLGQGDDWMKRVMETPFPGLQTGTTYKVNIEYRLPGINTITSYDTISFQIN</sequence>
<dbReference type="Proteomes" id="UP000659388">
    <property type="component" value="Unassembled WGS sequence"/>
</dbReference>
<evidence type="ECO:0000256" key="1">
    <source>
        <dbReference type="SAM" id="SignalP"/>
    </source>
</evidence>
<gene>
    <name evidence="2" type="ORF">JL102_20625</name>
</gene>
<comment type="caution">
    <text evidence="2">The sequence shown here is derived from an EMBL/GenBank/DDBJ whole genome shotgun (WGS) entry which is preliminary data.</text>
</comment>
<evidence type="ECO:0000313" key="2">
    <source>
        <dbReference type="EMBL" id="MBL3658570.1"/>
    </source>
</evidence>
<proteinExistence type="predicted"/>
<feature type="signal peptide" evidence="1">
    <location>
        <begin position="1"/>
        <end position="18"/>
    </location>
</feature>
<feature type="chain" id="PRO_5037067224" evidence="1">
    <location>
        <begin position="19"/>
        <end position="1504"/>
    </location>
</feature>
<keyword evidence="3" id="KW-1185">Reference proteome</keyword>
<dbReference type="RefSeq" id="WP_202246366.1">
    <property type="nucleotide sequence ID" value="NZ_JAESIY010000014.1"/>
</dbReference>
<keyword evidence="1" id="KW-0732">Signal</keyword>
<protein>
    <submittedName>
        <fullName evidence="2">Uncharacterized protein</fullName>
    </submittedName>
</protein>
<accession>A0A937K2P1</accession>
<evidence type="ECO:0000313" key="3">
    <source>
        <dbReference type="Proteomes" id="UP000659388"/>
    </source>
</evidence>
<dbReference type="SUPFAM" id="SSF56935">
    <property type="entry name" value="Porins"/>
    <property type="match status" value="1"/>
</dbReference>
<dbReference type="EMBL" id="JAESIY010000014">
    <property type="protein sequence ID" value="MBL3658570.1"/>
    <property type="molecule type" value="Genomic_DNA"/>
</dbReference>
<organism evidence="2 3">
    <name type="scientific">Fulvivirga sediminis</name>
    <dbReference type="NCBI Taxonomy" id="2803949"/>
    <lineage>
        <taxon>Bacteria</taxon>
        <taxon>Pseudomonadati</taxon>
        <taxon>Bacteroidota</taxon>
        <taxon>Cytophagia</taxon>
        <taxon>Cytophagales</taxon>
        <taxon>Fulvivirgaceae</taxon>
        <taxon>Fulvivirga</taxon>
    </lineage>
</organism>
<reference evidence="2" key="1">
    <citation type="submission" date="2021-01" db="EMBL/GenBank/DDBJ databases">
        <title>Fulvivirga kasyanovii gen. nov., sp nov., a novel member of the phylum Bacteroidetes isolated from seawater in a mussel farm.</title>
        <authorList>
            <person name="Zhao L.-H."/>
            <person name="Wang Z.-J."/>
        </authorList>
    </citation>
    <scope>NUCLEOTIDE SEQUENCE</scope>
    <source>
        <strain evidence="2">2943</strain>
    </source>
</reference>